<dbReference type="SUPFAM" id="SSF53474">
    <property type="entry name" value="alpha/beta-Hydrolases"/>
    <property type="match status" value="1"/>
</dbReference>
<evidence type="ECO:0000313" key="4">
    <source>
        <dbReference type="EMBL" id="ARN56688.1"/>
    </source>
</evidence>
<feature type="domain" description="Fibronectin type-III" evidence="3">
    <location>
        <begin position="382"/>
        <end position="467"/>
    </location>
</feature>
<evidence type="ECO:0000256" key="2">
    <source>
        <dbReference type="SAM" id="SignalP"/>
    </source>
</evidence>
<evidence type="ECO:0000259" key="3">
    <source>
        <dbReference type="PROSITE" id="PS50853"/>
    </source>
</evidence>
<dbReference type="InterPro" id="IPR003961">
    <property type="entry name" value="FN3_dom"/>
</dbReference>
<dbReference type="InterPro" id="IPR039069">
    <property type="entry name" value="CE7"/>
</dbReference>
<proteinExistence type="predicted"/>
<dbReference type="Proteomes" id="UP000193334">
    <property type="component" value="Chromosome"/>
</dbReference>
<dbReference type="EMBL" id="CP021023">
    <property type="protein sequence ID" value="ARN56688.1"/>
    <property type="molecule type" value="Genomic_DNA"/>
</dbReference>
<feature type="compositionally biased region" description="Polar residues" evidence="1">
    <location>
        <begin position="115"/>
        <end position="128"/>
    </location>
</feature>
<dbReference type="InterPro" id="IPR013783">
    <property type="entry name" value="Ig-like_fold"/>
</dbReference>
<feature type="domain" description="Fibronectin type-III" evidence="3">
    <location>
        <begin position="238"/>
        <end position="322"/>
    </location>
</feature>
<keyword evidence="5" id="KW-1185">Reference proteome</keyword>
<protein>
    <submittedName>
        <fullName evidence="4">Acetyl esterase Axe7A</fullName>
        <ecNumber evidence="4">3.1.1.-</ecNumber>
    </submittedName>
</protein>
<evidence type="ECO:0000256" key="1">
    <source>
        <dbReference type="SAM" id="MobiDB-lite"/>
    </source>
</evidence>
<dbReference type="SUPFAM" id="SSF49265">
    <property type="entry name" value="Fibronectin type III"/>
    <property type="match status" value="1"/>
</dbReference>
<sequence precursor="true">MNPEIHKLTVAFLFSVLAVFTSNSFAETISFNFGFSSTDVAGAAGAYPYAAGNWNNATSGAAGSMTDLIDSSGVSTGISISWSSNEVWHRSSSASDDDEKLMKSFLNDTPPGGDRSQSSTDPSTVTVSNLPGGAYDLVIYSDGDETNIEKSTIFNVNDGSGVITKTANDLVQYPDDGYVLDSGLNYRSTNNDSDYGNYLVFENLQGTSVQIEFHGENDISWRGHLNGIQIVSNLGIVPPQNLSAFDISSNKAHLSWESAGAGSAVDGYKVYRDGVNIADVTAAEYVDYCLSPDTQYSYQVSAYNSEDESDLSPSLAVETMSFGDLAGDGAVDTNDLRVLLFNWLESGMCIQGDLNNDSIVNLVDYSELLSHWTYPDITAPSVPQNLSVSDVTSASVSLTWQISADDTAVAGYYVYRDGAQVSSSGDNYFTDFPLISQTSYSYQVAAYDAAGNISQRSDLLNVTTDDSDAESLMTSELLDNPSFETGGSSPDNWVMAGSKSVLDSSVSHTGSRSIRLEGSADTQIRQTVELNSNSYYQLSAHVKLNGLLDKATSAKGVSIRIRRADNSVLTFSEWDTTDMNWEKKKIAFVTSSGGDHYIEIAFNLEDGEYFHIDDISLRGIVNPSSPSAQTSGLSADYSGFPENHFFDYANPLTVPVKVTNSGDSTLQLIAVVTLDHFSTRKSLIADTHSILFEIEPGQTKTLNAAFENVSAGGYEITASLIYNGEVVLGDVRTHLIFDPYNYDLVDYKPADFDQYWSQAMADARAVPLNPIVDYNHNRPGVSSEWAVVEFNANSNRKGRGFLLIPPHNPGDKLPVKISCPGAGYSASPLDTSGLYEGYVYLAMSVHDLPFDHPTIGRAHSTEHYNTSDAGAYMRTGLESRDTYFYRDAYIAMARAVDFVRTLDMVDPDRVAVGGGSQGGALAFAAASLVPDVALVTVNSPGRARWDKCTWDPAYYTPHQSYTPPEGMSKRDLFLNVLAYCDSAIHASRITAPVAVGIPLADEIDSSVLQWKAFDSIVNSPDKRFVVNPYGPHLDVDMSSLVQSMETLYLFNEDN</sequence>
<feature type="signal peptide" evidence="2">
    <location>
        <begin position="1"/>
        <end position="26"/>
    </location>
</feature>
<dbReference type="Gene3D" id="1.10.1330.10">
    <property type="entry name" value="Dockerin domain"/>
    <property type="match status" value="1"/>
</dbReference>
<keyword evidence="4" id="KW-0378">Hydrolase</keyword>
<accession>A0A1W6LLL8</accession>
<dbReference type="STRING" id="1941349.STSP1_01077"/>
<gene>
    <name evidence="4" type="primary">axe7A</name>
    <name evidence="4" type="ORF">STSP1_01077</name>
</gene>
<dbReference type="Gene3D" id="3.40.50.1820">
    <property type="entry name" value="alpha/beta hydrolase"/>
    <property type="match status" value="1"/>
</dbReference>
<dbReference type="InterPro" id="IPR036116">
    <property type="entry name" value="FN3_sf"/>
</dbReference>
<dbReference type="GO" id="GO:0052689">
    <property type="term" value="F:carboxylic ester hydrolase activity"/>
    <property type="evidence" value="ECO:0007669"/>
    <property type="project" value="TreeGrafter"/>
</dbReference>
<keyword evidence="2" id="KW-0732">Signal</keyword>
<name>A0A1W6LLL8_9BACT</name>
<dbReference type="Gene3D" id="2.60.120.260">
    <property type="entry name" value="Galactose-binding domain-like"/>
    <property type="match status" value="1"/>
</dbReference>
<evidence type="ECO:0000313" key="5">
    <source>
        <dbReference type="Proteomes" id="UP000193334"/>
    </source>
</evidence>
<dbReference type="InterPro" id="IPR036439">
    <property type="entry name" value="Dockerin_dom_sf"/>
</dbReference>
<dbReference type="PROSITE" id="PS50853">
    <property type="entry name" value="FN3"/>
    <property type="match status" value="2"/>
</dbReference>
<dbReference type="InterPro" id="IPR029058">
    <property type="entry name" value="AB_hydrolase_fold"/>
</dbReference>
<reference evidence="5" key="1">
    <citation type="submission" date="2017-04" db="EMBL/GenBank/DDBJ databases">
        <title>Comparative genomics and description of representatives of a novel lineage of planctomycetes thriving in anoxic sediments.</title>
        <authorList>
            <person name="Spring S."/>
            <person name="Bunk B."/>
            <person name="Sproer C."/>
        </authorList>
    </citation>
    <scope>NUCLEOTIDE SEQUENCE [LARGE SCALE GENOMIC DNA]</scope>
    <source>
        <strain evidence="5">ST-PulAB-D4</strain>
    </source>
</reference>
<feature type="region of interest" description="Disordered" evidence="1">
    <location>
        <begin position="102"/>
        <end position="128"/>
    </location>
</feature>
<dbReference type="EC" id="3.1.1.-" evidence="4"/>
<dbReference type="Pfam" id="PF05448">
    <property type="entry name" value="AXE1"/>
    <property type="match status" value="1"/>
</dbReference>
<dbReference type="SUPFAM" id="SSF49785">
    <property type="entry name" value="Galactose-binding domain-like"/>
    <property type="match status" value="1"/>
</dbReference>
<dbReference type="Gene3D" id="2.60.40.10">
    <property type="entry name" value="Immunoglobulins"/>
    <property type="match status" value="2"/>
</dbReference>
<dbReference type="InterPro" id="IPR008979">
    <property type="entry name" value="Galactose-bd-like_sf"/>
</dbReference>
<dbReference type="GO" id="GO:0000272">
    <property type="term" value="P:polysaccharide catabolic process"/>
    <property type="evidence" value="ECO:0007669"/>
    <property type="project" value="InterPro"/>
</dbReference>
<dbReference type="SUPFAM" id="SSF63446">
    <property type="entry name" value="Type I dockerin domain"/>
    <property type="match status" value="1"/>
</dbReference>
<dbReference type="InterPro" id="IPR008391">
    <property type="entry name" value="AXE1_dom"/>
</dbReference>
<organism evidence="4 5">
    <name type="scientific">Sedimentisphaera salicampi</name>
    <dbReference type="NCBI Taxonomy" id="1941349"/>
    <lineage>
        <taxon>Bacteria</taxon>
        <taxon>Pseudomonadati</taxon>
        <taxon>Planctomycetota</taxon>
        <taxon>Phycisphaerae</taxon>
        <taxon>Sedimentisphaerales</taxon>
        <taxon>Sedimentisphaeraceae</taxon>
        <taxon>Sedimentisphaera</taxon>
    </lineage>
</organism>
<dbReference type="AlphaFoldDB" id="A0A1W6LLL8"/>
<dbReference type="Pfam" id="PF00041">
    <property type="entry name" value="fn3"/>
    <property type="match status" value="2"/>
</dbReference>
<dbReference type="SMART" id="SM00060">
    <property type="entry name" value="FN3"/>
    <property type="match status" value="2"/>
</dbReference>
<dbReference type="KEGG" id="pbp:STSP1_01077"/>
<dbReference type="RefSeq" id="WP_085755377.1">
    <property type="nucleotide sequence ID" value="NZ_CP021023.1"/>
</dbReference>
<dbReference type="PANTHER" id="PTHR40111:SF1">
    <property type="entry name" value="CEPHALOSPORIN-C DEACETYLASE"/>
    <property type="match status" value="1"/>
</dbReference>
<dbReference type="PANTHER" id="PTHR40111">
    <property type="entry name" value="CEPHALOSPORIN-C DEACETYLASE"/>
    <property type="match status" value="1"/>
</dbReference>
<dbReference type="CDD" id="cd00063">
    <property type="entry name" value="FN3"/>
    <property type="match status" value="2"/>
</dbReference>
<feature type="chain" id="PRO_5013162284" evidence="2">
    <location>
        <begin position="27"/>
        <end position="1054"/>
    </location>
</feature>